<gene>
    <name evidence="1" type="ORF">MANES_16G056009v8</name>
</gene>
<dbReference type="EMBL" id="CM004402">
    <property type="protein sequence ID" value="KAG8635688.1"/>
    <property type="molecule type" value="Genomic_DNA"/>
</dbReference>
<keyword evidence="2" id="KW-1185">Reference proteome</keyword>
<name>A0ACB7G811_MANES</name>
<sequence>MSEKQNTLNTGSESFKPVVSIATIKLQGNNNYVSWAASVELWFVGQGYDDHLTKNVTDITVTDRPNWVKIDAQLCSLLWHSLDPKLLALFQSCKTCCKDWTEAKTLYTNDIQRIYKVVSDMVHLQQNHQDMASYLGQVETLKDEFNSLMPLTNDVDAQEGQRDKFFMVLALIGLQSDLCSVKDQILTGLVIPTLEDVSARLLHISLSKSDATDMESSVLAVQGNQGQGGNRKGKGNKFHCSYCDKKGHTRDACWALHGRPPLSNQSDNTGKPAAHLAQSNEKGLLPQPTNKSQDLNSITLIGEDYKEYLQFQAAKQHPPSTSIAHSGDSFACLIKSSPVGPWILDSGASDRISDNHNLLSTLVSPSTPSKVTLVNGSQTQVKGIGDV</sequence>
<organism evidence="1 2">
    <name type="scientific">Manihot esculenta</name>
    <name type="common">Cassava</name>
    <name type="synonym">Jatropha manihot</name>
    <dbReference type="NCBI Taxonomy" id="3983"/>
    <lineage>
        <taxon>Eukaryota</taxon>
        <taxon>Viridiplantae</taxon>
        <taxon>Streptophyta</taxon>
        <taxon>Embryophyta</taxon>
        <taxon>Tracheophyta</taxon>
        <taxon>Spermatophyta</taxon>
        <taxon>Magnoliopsida</taxon>
        <taxon>eudicotyledons</taxon>
        <taxon>Gunneridae</taxon>
        <taxon>Pentapetalae</taxon>
        <taxon>rosids</taxon>
        <taxon>fabids</taxon>
        <taxon>Malpighiales</taxon>
        <taxon>Euphorbiaceae</taxon>
        <taxon>Crotonoideae</taxon>
        <taxon>Manihoteae</taxon>
        <taxon>Manihot</taxon>
    </lineage>
</organism>
<accession>A0ACB7G811</accession>
<comment type="caution">
    <text evidence="1">The sequence shown here is derived from an EMBL/GenBank/DDBJ whole genome shotgun (WGS) entry which is preliminary data.</text>
</comment>
<dbReference type="Proteomes" id="UP000091857">
    <property type="component" value="Chromosome 16"/>
</dbReference>
<proteinExistence type="predicted"/>
<protein>
    <submittedName>
        <fullName evidence="1">Uncharacterized protein</fullName>
    </submittedName>
</protein>
<evidence type="ECO:0000313" key="1">
    <source>
        <dbReference type="EMBL" id="KAG8635688.1"/>
    </source>
</evidence>
<evidence type="ECO:0000313" key="2">
    <source>
        <dbReference type="Proteomes" id="UP000091857"/>
    </source>
</evidence>
<reference evidence="2" key="1">
    <citation type="journal article" date="2016" name="Nat. Biotechnol.">
        <title>Sequencing wild and cultivated cassava and related species reveals extensive interspecific hybridization and genetic diversity.</title>
        <authorList>
            <person name="Bredeson J.V."/>
            <person name="Lyons J.B."/>
            <person name="Prochnik S.E."/>
            <person name="Wu G.A."/>
            <person name="Ha C.M."/>
            <person name="Edsinger-Gonzales E."/>
            <person name="Grimwood J."/>
            <person name="Schmutz J."/>
            <person name="Rabbi I.Y."/>
            <person name="Egesi C."/>
            <person name="Nauluvula P."/>
            <person name="Lebot V."/>
            <person name="Ndunguru J."/>
            <person name="Mkamilo G."/>
            <person name="Bart R.S."/>
            <person name="Setter T.L."/>
            <person name="Gleadow R.M."/>
            <person name="Kulakow P."/>
            <person name="Ferguson M.E."/>
            <person name="Rounsley S."/>
            <person name="Rokhsar D.S."/>
        </authorList>
    </citation>
    <scope>NUCLEOTIDE SEQUENCE [LARGE SCALE GENOMIC DNA]</scope>
    <source>
        <strain evidence="2">cv. AM560-2</strain>
    </source>
</reference>